<dbReference type="EMBL" id="MAXA01000232">
    <property type="protein sequence ID" value="OHV25158.1"/>
    <property type="molecule type" value="Genomic_DNA"/>
</dbReference>
<gene>
    <name evidence="1" type="ORF">BBK14_22735</name>
</gene>
<dbReference type="PANTHER" id="PTHR36454">
    <property type="entry name" value="LMO2823 PROTEIN"/>
    <property type="match status" value="1"/>
</dbReference>
<dbReference type="PANTHER" id="PTHR36454:SF1">
    <property type="entry name" value="DUF1015 DOMAIN-CONTAINING PROTEIN"/>
    <property type="match status" value="1"/>
</dbReference>
<protein>
    <recommendedName>
        <fullName evidence="3">Chromosome partitioning protein ParA</fullName>
    </recommendedName>
</protein>
<dbReference type="InterPro" id="IPR008323">
    <property type="entry name" value="UCP033563"/>
</dbReference>
<evidence type="ECO:0000313" key="1">
    <source>
        <dbReference type="EMBL" id="OHV25158.1"/>
    </source>
</evidence>
<proteinExistence type="predicted"/>
<name>A0A1S1PQR8_9ACTN</name>
<dbReference type="Pfam" id="PF06245">
    <property type="entry name" value="DUF1015"/>
    <property type="match status" value="1"/>
</dbReference>
<dbReference type="AlphaFoldDB" id="A0A1S1PQR8"/>
<sequence length="443" mass="46436">MRLMVAPDAAVPVPAGLVLAPFRAARFTAAGPDLAALTSPPYDVIDEDGRTALEAAAEHNVVRLILPRDLSPAESPGEPDSRYDRAARTLREWLDAGILARDEAPALYVYEQEQDGHLQRGLVGALALADPDAGIVLPHENTMAGPVSDRLALTRATAANLEPIFLLYDGGGPASQVVAAAVTTPPIVDAHTDDGVTHRIWAIDDPAQLETIAADLLPRRAVIADGHHRYATYRHYQAERHAAGDGAGAWDFGLTFLVDATANGPQVHAIHRAVLGLTLADAVARAEGAFTVRRLTEAAGAGAPVDPAALLDELAKAGHDGHAFVISDDSDAYLLTAPAADLLARALPADRSAAFRGLDVTVAHLALITNVWGLEDRVGVVDYYHDAPAALAAARATGGVALLLNPTPVADVTAVAGAAERMPRKSTLFTPKPRTGLLIRPLD</sequence>
<dbReference type="OrthoDB" id="9781616at2"/>
<comment type="caution">
    <text evidence="1">The sequence shown here is derived from an EMBL/GenBank/DDBJ whole genome shotgun (WGS) entry which is preliminary data.</text>
</comment>
<reference evidence="2" key="1">
    <citation type="submission" date="2016-07" db="EMBL/GenBank/DDBJ databases">
        <title>Frankia sp. NRRL B-16219 Genome sequencing.</title>
        <authorList>
            <person name="Ghodhbane-Gtari F."/>
            <person name="Swanson E."/>
            <person name="Gueddou A."/>
            <person name="Louati M."/>
            <person name="Nouioui I."/>
            <person name="Hezbri K."/>
            <person name="Abebe-Akele F."/>
            <person name="Simpson S."/>
            <person name="Morris K."/>
            <person name="Thomas K."/>
            <person name="Gtari M."/>
            <person name="Tisa L.S."/>
        </authorList>
    </citation>
    <scope>NUCLEOTIDE SEQUENCE [LARGE SCALE GENOMIC DNA]</scope>
    <source>
        <strain evidence="2">NRRL B-16219</strain>
    </source>
</reference>
<dbReference type="PIRSF" id="PIRSF033563">
    <property type="entry name" value="UCP033563"/>
    <property type="match status" value="1"/>
</dbReference>
<keyword evidence="2" id="KW-1185">Reference proteome</keyword>
<dbReference type="RefSeq" id="WP_071065397.1">
    <property type="nucleotide sequence ID" value="NZ_MAXA01000232.1"/>
</dbReference>
<organism evidence="1 2">
    <name type="scientific">Parafrankia soli</name>
    <dbReference type="NCBI Taxonomy" id="2599596"/>
    <lineage>
        <taxon>Bacteria</taxon>
        <taxon>Bacillati</taxon>
        <taxon>Actinomycetota</taxon>
        <taxon>Actinomycetes</taxon>
        <taxon>Frankiales</taxon>
        <taxon>Frankiaceae</taxon>
        <taxon>Parafrankia</taxon>
    </lineage>
</organism>
<evidence type="ECO:0000313" key="2">
    <source>
        <dbReference type="Proteomes" id="UP000179769"/>
    </source>
</evidence>
<accession>A0A1S1PQR8</accession>
<dbReference type="Proteomes" id="UP000179769">
    <property type="component" value="Unassembled WGS sequence"/>
</dbReference>
<evidence type="ECO:0008006" key="3">
    <source>
        <dbReference type="Google" id="ProtNLM"/>
    </source>
</evidence>